<dbReference type="InterPro" id="IPR021457">
    <property type="entry name" value="DUF3108"/>
</dbReference>
<dbReference type="Pfam" id="PF11306">
    <property type="entry name" value="DUF3108"/>
    <property type="match status" value="1"/>
</dbReference>
<feature type="chain" id="PRO_5011592931" description="DUF3108 domain-containing protein" evidence="1">
    <location>
        <begin position="23"/>
        <end position="257"/>
    </location>
</feature>
<dbReference type="Proteomes" id="UP000198820">
    <property type="component" value="Unassembled WGS sequence"/>
</dbReference>
<evidence type="ECO:0000313" key="2">
    <source>
        <dbReference type="EMBL" id="SDZ79728.1"/>
    </source>
</evidence>
<dbReference type="AlphaFoldDB" id="A0A1H3W085"/>
<dbReference type="EMBL" id="FNQF01000001">
    <property type="protein sequence ID" value="SDZ79728.1"/>
    <property type="molecule type" value="Genomic_DNA"/>
</dbReference>
<name>A0A1H3W085_9FLAO</name>
<accession>A0A1H3W085</accession>
<evidence type="ECO:0000313" key="3">
    <source>
        <dbReference type="Proteomes" id="UP000198820"/>
    </source>
</evidence>
<feature type="signal peptide" evidence="1">
    <location>
        <begin position="1"/>
        <end position="22"/>
    </location>
</feature>
<evidence type="ECO:0000256" key="1">
    <source>
        <dbReference type="SAM" id="SignalP"/>
    </source>
</evidence>
<sequence length="257" mass="29808">MKKSYFLTIVFILSLTATYAQSAYQAGEDLKFKIKYGWFKASEATLKVKKAEIDNKEVLFVDGFGKSTGLLDIFFKVRDEYKSYIDPETDLPQMFVRKINEGGHIKDKKLVFNHDSNSVKVYDRKHNTSNHFSFKEGSQDMISVLYYLRNTVDRKKIKAGDVIKVNLFFDEENFPFQVKFLGREKISTDFGKVPTLKFRPYVMAGRVFEEKESLTMWITDDKNKIPVKIEAKLAVGSLTARLTEFRGLKHSFRIIPD</sequence>
<dbReference type="STRING" id="908615.SAMN05421540_101337"/>
<evidence type="ECO:0008006" key="4">
    <source>
        <dbReference type="Google" id="ProtNLM"/>
    </source>
</evidence>
<reference evidence="2 3" key="1">
    <citation type="submission" date="2016-10" db="EMBL/GenBank/DDBJ databases">
        <authorList>
            <person name="de Groot N.N."/>
        </authorList>
    </citation>
    <scope>NUCLEOTIDE SEQUENCE [LARGE SCALE GENOMIC DNA]</scope>
    <source>
        <strain evidence="2 3">DSM 23581</strain>
    </source>
</reference>
<proteinExistence type="predicted"/>
<keyword evidence="3" id="KW-1185">Reference proteome</keyword>
<gene>
    <name evidence="2" type="ORF">SAMN05421540_101337</name>
</gene>
<keyword evidence="1" id="KW-0732">Signal</keyword>
<protein>
    <recommendedName>
        <fullName evidence="4">DUF3108 domain-containing protein</fullName>
    </recommendedName>
</protein>
<organism evidence="2 3">
    <name type="scientific">Psychroflexus halocasei</name>
    <dbReference type="NCBI Taxonomy" id="908615"/>
    <lineage>
        <taxon>Bacteria</taxon>
        <taxon>Pseudomonadati</taxon>
        <taxon>Bacteroidota</taxon>
        <taxon>Flavobacteriia</taxon>
        <taxon>Flavobacteriales</taxon>
        <taxon>Flavobacteriaceae</taxon>
        <taxon>Psychroflexus</taxon>
    </lineage>
</organism>
<dbReference type="RefSeq" id="WP_093238527.1">
    <property type="nucleotide sequence ID" value="NZ_FNQF01000001.1"/>
</dbReference>